<sequence length="74" mass="8644">MWSKSQRVYAASSKGREARRRYQQSEKCREAHKRYLANRKARKAEAKLSEAVVIAPVENKPETGKIKKEVRNKK</sequence>
<accession>A0A1F5E544</accession>
<dbReference type="Proteomes" id="UP000177006">
    <property type="component" value="Unassembled WGS sequence"/>
</dbReference>
<comment type="caution">
    <text evidence="2">The sequence shown here is derived from an EMBL/GenBank/DDBJ whole genome shotgun (WGS) entry which is preliminary data.</text>
</comment>
<dbReference type="EMBL" id="MEZK01000021">
    <property type="protein sequence ID" value="OGD62495.1"/>
    <property type="molecule type" value="Genomic_DNA"/>
</dbReference>
<feature type="region of interest" description="Disordered" evidence="1">
    <location>
        <begin position="1"/>
        <end position="29"/>
    </location>
</feature>
<reference evidence="2 3" key="1">
    <citation type="journal article" date="2016" name="Nat. Commun.">
        <title>Thousands of microbial genomes shed light on interconnected biogeochemical processes in an aquifer system.</title>
        <authorList>
            <person name="Anantharaman K."/>
            <person name="Brown C.T."/>
            <person name="Hug L.A."/>
            <person name="Sharon I."/>
            <person name="Castelle C.J."/>
            <person name="Probst A.J."/>
            <person name="Thomas B.C."/>
            <person name="Singh A."/>
            <person name="Wilkins M.J."/>
            <person name="Karaoz U."/>
            <person name="Brodie E.L."/>
            <person name="Williams K.H."/>
            <person name="Hubbard S.S."/>
            <person name="Banfield J.F."/>
        </authorList>
    </citation>
    <scope>NUCLEOTIDE SEQUENCE [LARGE SCALE GENOMIC DNA]</scope>
</reference>
<gene>
    <name evidence="2" type="ORF">A2160_00255</name>
</gene>
<evidence type="ECO:0000256" key="1">
    <source>
        <dbReference type="SAM" id="MobiDB-lite"/>
    </source>
</evidence>
<proteinExistence type="predicted"/>
<name>A0A1F5E544_9BACT</name>
<evidence type="ECO:0000313" key="3">
    <source>
        <dbReference type="Proteomes" id="UP000177006"/>
    </source>
</evidence>
<organism evidence="2 3">
    <name type="scientific">Candidatus Beckwithbacteria bacterium RBG_13_42_9</name>
    <dbReference type="NCBI Taxonomy" id="1797457"/>
    <lineage>
        <taxon>Bacteria</taxon>
        <taxon>Candidatus Beckwithiibacteriota</taxon>
    </lineage>
</organism>
<protein>
    <submittedName>
        <fullName evidence="2">Uncharacterized protein</fullName>
    </submittedName>
</protein>
<evidence type="ECO:0000313" key="2">
    <source>
        <dbReference type="EMBL" id="OGD62495.1"/>
    </source>
</evidence>
<dbReference type="AlphaFoldDB" id="A0A1F5E544"/>